<feature type="signal peptide" evidence="1">
    <location>
        <begin position="1"/>
        <end position="26"/>
    </location>
</feature>
<keyword evidence="1" id="KW-0732">Signal</keyword>
<evidence type="ECO:0000313" key="3">
    <source>
        <dbReference type="Proteomes" id="UP001432322"/>
    </source>
</evidence>
<dbReference type="EMBL" id="BTSY01000002">
    <property type="protein sequence ID" value="GMT15210.1"/>
    <property type="molecule type" value="Genomic_DNA"/>
</dbReference>
<feature type="chain" id="PRO_5043349586" evidence="1">
    <location>
        <begin position="27"/>
        <end position="80"/>
    </location>
</feature>
<name>A0AAV5VBB4_9BILA</name>
<protein>
    <submittedName>
        <fullName evidence="2">Uncharacterized protein</fullName>
    </submittedName>
</protein>
<comment type="caution">
    <text evidence="2">The sequence shown here is derived from an EMBL/GenBank/DDBJ whole genome shotgun (WGS) entry which is preliminary data.</text>
</comment>
<proteinExistence type="predicted"/>
<dbReference type="Proteomes" id="UP001432322">
    <property type="component" value="Unassembled WGS sequence"/>
</dbReference>
<gene>
    <name evidence="2" type="ORF">PFISCL1PPCAC_6507</name>
</gene>
<reference evidence="2" key="1">
    <citation type="submission" date="2023-10" db="EMBL/GenBank/DDBJ databases">
        <title>Genome assembly of Pristionchus species.</title>
        <authorList>
            <person name="Yoshida K."/>
            <person name="Sommer R.J."/>
        </authorList>
    </citation>
    <scope>NUCLEOTIDE SEQUENCE</scope>
    <source>
        <strain evidence="2">RS5133</strain>
    </source>
</reference>
<accession>A0AAV5VBB4</accession>
<evidence type="ECO:0000313" key="2">
    <source>
        <dbReference type="EMBL" id="GMT15210.1"/>
    </source>
</evidence>
<dbReference type="AlphaFoldDB" id="A0AAV5VBB4"/>
<keyword evidence="3" id="KW-1185">Reference proteome</keyword>
<feature type="non-terminal residue" evidence="2">
    <location>
        <position position="1"/>
    </location>
</feature>
<evidence type="ECO:0000256" key="1">
    <source>
        <dbReference type="SAM" id="SignalP"/>
    </source>
</evidence>
<sequence>KEDIEMLSLKFLCMFLLVLCCTIAFSAELTPGSQELDLDGMFFSPYRIGKRSNFYAMDKKFAKIRPHANIADFLTRDYRK</sequence>
<organism evidence="2 3">
    <name type="scientific">Pristionchus fissidentatus</name>
    <dbReference type="NCBI Taxonomy" id="1538716"/>
    <lineage>
        <taxon>Eukaryota</taxon>
        <taxon>Metazoa</taxon>
        <taxon>Ecdysozoa</taxon>
        <taxon>Nematoda</taxon>
        <taxon>Chromadorea</taxon>
        <taxon>Rhabditida</taxon>
        <taxon>Rhabditina</taxon>
        <taxon>Diplogasteromorpha</taxon>
        <taxon>Diplogasteroidea</taxon>
        <taxon>Neodiplogasteridae</taxon>
        <taxon>Pristionchus</taxon>
    </lineage>
</organism>